<feature type="transmembrane region" description="Helical" evidence="1">
    <location>
        <begin position="372"/>
        <end position="390"/>
    </location>
</feature>
<keyword evidence="1" id="KW-1133">Transmembrane helix</keyword>
<feature type="transmembrane region" description="Helical" evidence="1">
    <location>
        <begin position="287"/>
        <end position="307"/>
    </location>
</feature>
<keyword evidence="3" id="KW-1185">Reference proteome</keyword>
<name>A0A0A0J8K2_9MICO</name>
<proteinExistence type="predicted"/>
<sequence>MPFLTPDAPPVDPAEFLTRPRQERLRLLATFWAEYGFGTPKMVHTIYIVKLLVLYIGGGVALATLTSDVGGMFDVGSWWNEPIVYQKLVLWTLFLELFGIGGTWGPLAAHFKPMTGGIAYWARPNTIRLPPWSSWIPFTKGDNRSVFDVVLYLVTLASFLFAAVSGGTTPEGFRHVMVDPRFMAVAALLLVLCGLRDKTLFLAARGEQYLPILLISALAGSLFTFTDVIVAAKLAIVSVWVGASVSKMNAHFVNVVPPMVSNAPFAPKFIKRAHYRSIPQDLKPSGLAAFMAHVLGTTAELVVPLVLLFSTNWTLTLVAVGCMVAFHLFITQTFPLAVPLEWNILFAYIVIFLFAGFPAGEGFGVTDFSAGWMFPVLVVALAFFPVLGNLRPDLVSFLPSLRQYAGNWASATWAFAPGAEARLNELTKPAKNQIDQLIDGMGYDPDVAEMTMQMTLAWRSMHSQGRGLFSVMQNYLGDNYETYSLREAEFCCNSIIGWNFGDGHLHDDQLINAIQKRIGYAPGEFVVVWVESQPIHKPTQEYFVMDAALGIVERGTWLVSDCVKEQPWLPNGPVPVTVTWRHPEYHPAHATAAHANTVHTDTVIGRSEAWPTHS</sequence>
<accession>A0A0A0J8K2</accession>
<keyword evidence="1" id="KW-0812">Transmembrane</keyword>
<dbReference type="Proteomes" id="UP000030002">
    <property type="component" value="Unassembled WGS sequence"/>
</dbReference>
<evidence type="ECO:0000313" key="3">
    <source>
        <dbReference type="Proteomes" id="UP000030002"/>
    </source>
</evidence>
<protein>
    <submittedName>
        <fullName evidence="2">Membrane protein</fullName>
    </submittedName>
</protein>
<feature type="transmembrane region" description="Helical" evidence="1">
    <location>
        <begin position="47"/>
        <end position="65"/>
    </location>
</feature>
<dbReference type="OrthoDB" id="3520547at2"/>
<dbReference type="RefSeq" id="WP_035916150.1">
    <property type="nucleotide sequence ID" value="NZ_AVPJ01000007.1"/>
</dbReference>
<feature type="transmembrane region" description="Helical" evidence="1">
    <location>
        <begin position="313"/>
        <end position="330"/>
    </location>
</feature>
<dbReference type="Pfam" id="PF12077">
    <property type="entry name" value="DUF3556"/>
    <property type="match status" value="1"/>
</dbReference>
<reference evidence="2 3" key="1">
    <citation type="submission" date="2013-08" db="EMBL/GenBank/DDBJ databases">
        <title>The genome sequence of Knoellia sinensis.</title>
        <authorList>
            <person name="Zhu W."/>
            <person name="Wang G."/>
        </authorList>
    </citation>
    <scope>NUCLEOTIDE SEQUENCE [LARGE SCALE GENOMIC DNA]</scope>
    <source>
        <strain evidence="2 3">KCTC 19936</strain>
    </source>
</reference>
<gene>
    <name evidence="2" type="ORF">N802_18630</name>
</gene>
<evidence type="ECO:0000256" key="1">
    <source>
        <dbReference type="SAM" id="Phobius"/>
    </source>
</evidence>
<feature type="transmembrane region" description="Helical" evidence="1">
    <location>
        <begin position="342"/>
        <end position="360"/>
    </location>
</feature>
<keyword evidence="1" id="KW-0472">Membrane</keyword>
<feature type="transmembrane region" description="Helical" evidence="1">
    <location>
        <begin position="85"/>
        <end position="104"/>
    </location>
</feature>
<organism evidence="2 3">
    <name type="scientific">Knoellia sinensis KCTC 19936</name>
    <dbReference type="NCBI Taxonomy" id="1385520"/>
    <lineage>
        <taxon>Bacteria</taxon>
        <taxon>Bacillati</taxon>
        <taxon>Actinomycetota</taxon>
        <taxon>Actinomycetes</taxon>
        <taxon>Micrococcales</taxon>
        <taxon>Intrasporangiaceae</taxon>
        <taxon>Knoellia</taxon>
    </lineage>
</organism>
<dbReference type="eggNOG" id="ENOG502Z7M2">
    <property type="taxonomic scope" value="Bacteria"/>
</dbReference>
<comment type="caution">
    <text evidence="2">The sequence shown here is derived from an EMBL/GenBank/DDBJ whole genome shotgun (WGS) entry which is preliminary data.</text>
</comment>
<feature type="transmembrane region" description="Helical" evidence="1">
    <location>
        <begin position="149"/>
        <end position="168"/>
    </location>
</feature>
<evidence type="ECO:0000313" key="2">
    <source>
        <dbReference type="EMBL" id="KGN32382.1"/>
    </source>
</evidence>
<dbReference type="InterPro" id="IPR021941">
    <property type="entry name" value="DUF3556_TM"/>
</dbReference>
<dbReference type="STRING" id="1385520.N802_18630"/>
<dbReference type="AlphaFoldDB" id="A0A0A0J8K2"/>
<dbReference type="EMBL" id="AVPJ01000007">
    <property type="protein sequence ID" value="KGN32382.1"/>
    <property type="molecule type" value="Genomic_DNA"/>
</dbReference>
<feature type="transmembrane region" description="Helical" evidence="1">
    <location>
        <begin position="180"/>
        <end position="197"/>
    </location>
</feature>
<feature type="transmembrane region" description="Helical" evidence="1">
    <location>
        <begin position="209"/>
        <end position="236"/>
    </location>
</feature>